<dbReference type="PROSITE" id="PS50004">
    <property type="entry name" value="C2"/>
    <property type="match status" value="1"/>
</dbReference>
<dbReference type="Pfam" id="PF00168">
    <property type="entry name" value="C2"/>
    <property type="match status" value="2"/>
</dbReference>
<dbReference type="EMBL" id="BFEA01000491">
    <property type="protein sequence ID" value="GBG84779.1"/>
    <property type="molecule type" value="Genomic_DNA"/>
</dbReference>
<dbReference type="Proteomes" id="UP000265515">
    <property type="component" value="Unassembled WGS sequence"/>
</dbReference>
<evidence type="ECO:0000256" key="3">
    <source>
        <dbReference type="SAM" id="SignalP"/>
    </source>
</evidence>
<evidence type="ECO:0000256" key="2">
    <source>
        <dbReference type="SAM" id="MobiDB-lite"/>
    </source>
</evidence>
<protein>
    <recommendedName>
        <fullName evidence="4">C2 domain-containing protein</fullName>
    </recommendedName>
</protein>
<keyword evidence="6" id="KW-1185">Reference proteome</keyword>
<dbReference type="GO" id="GO:0005886">
    <property type="term" value="C:plasma membrane"/>
    <property type="evidence" value="ECO:0007669"/>
    <property type="project" value="TreeGrafter"/>
</dbReference>
<dbReference type="Pfam" id="PF07002">
    <property type="entry name" value="Copine"/>
    <property type="match status" value="1"/>
</dbReference>
<dbReference type="InterPro" id="IPR010734">
    <property type="entry name" value="Copine_C"/>
</dbReference>
<organism evidence="5 6">
    <name type="scientific">Chara braunii</name>
    <name type="common">Braun's stonewort</name>
    <dbReference type="NCBI Taxonomy" id="69332"/>
    <lineage>
        <taxon>Eukaryota</taxon>
        <taxon>Viridiplantae</taxon>
        <taxon>Streptophyta</taxon>
        <taxon>Charophyceae</taxon>
        <taxon>Charales</taxon>
        <taxon>Characeae</taxon>
        <taxon>Chara</taxon>
    </lineage>
</organism>
<dbReference type="InterPro" id="IPR036465">
    <property type="entry name" value="vWFA_dom_sf"/>
</dbReference>
<dbReference type="SMART" id="SM00239">
    <property type="entry name" value="C2"/>
    <property type="match status" value="1"/>
</dbReference>
<dbReference type="SUPFAM" id="SSF53300">
    <property type="entry name" value="vWA-like"/>
    <property type="match status" value="1"/>
</dbReference>
<feature type="signal peptide" evidence="3">
    <location>
        <begin position="1"/>
        <end position="15"/>
    </location>
</feature>
<evidence type="ECO:0000313" key="6">
    <source>
        <dbReference type="Proteomes" id="UP000265515"/>
    </source>
</evidence>
<dbReference type="InterPro" id="IPR000008">
    <property type="entry name" value="C2_dom"/>
</dbReference>
<dbReference type="InterPro" id="IPR002035">
    <property type="entry name" value="VWF_A"/>
</dbReference>
<comment type="similarity">
    <text evidence="1">Belongs to the copine family.</text>
</comment>
<name>A0A388LR89_CHABU</name>
<dbReference type="Gene3D" id="2.60.40.150">
    <property type="entry name" value="C2 domain"/>
    <property type="match status" value="1"/>
</dbReference>
<dbReference type="InterPro" id="IPR045052">
    <property type="entry name" value="Copine"/>
</dbReference>
<evidence type="ECO:0000259" key="4">
    <source>
        <dbReference type="PROSITE" id="PS50004"/>
    </source>
</evidence>
<sequence length="619" mass="68744">MSLFNMWFLVDLCQSWWPFRTRPLGYRCRSFNALEAVQFMMKQSGEKIATVQISLSASSLLDMDVFSKSDPMVVVELCETNTDVLVWSEIGRTEIIWNDLNPKWAKNFTLSYRFHAVQLLRFSVYDVDTLPRRSSSSSSNGESTVRLEDQDFLGVTECSLAELVQAHGQVLTRELRAPPQSSAGSTSGRRERMSTKVQAPGKMGTLTIRVEEVPLERHETVTLQFHAQDLDKMDTSLFGNGIPYLKVSKIFENGTAAPVFETPLAVVGGQGRNLVWDWDPTVLSLQDLCNGDQERPLRIECFGNCLFSDDTLIGSTGRSVKQLAEDAQTSRAIPLTALRSPSPLCRRKRPDGSEVTGKLFCKQCRIMGSASFLQYVSMGCEISFHVAIDFTASNGHQSKMNSLHFIHPQGWENPYQRAIRTVGTVVEFYDMDKRFPAWGFGANVGRSGMFEVSHCFNLNGNPLDSEVVGVEGVLKAYSRAVHSVSLAGPTLFAPVISKSAEIAEEHLKTRELKYSVLLIITDGIINDIDSTIDTLIEASRLPLSILIVGVGSADFSSMEVLDSDNGLLQRCGRQAERDIVQFVAMKNITSDHHLARELLAELPGQVVQFMSGFLKIPVS</sequence>
<evidence type="ECO:0000313" key="5">
    <source>
        <dbReference type="EMBL" id="GBG84779.1"/>
    </source>
</evidence>
<dbReference type="PANTHER" id="PTHR10857:SF106">
    <property type="entry name" value="C2 DOMAIN-CONTAINING PROTEIN"/>
    <property type="match status" value="1"/>
</dbReference>
<proteinExistence type="inferred from homology"/>
<comment type="caution">
    <text evidence="5">The sequence shown here is derived from an EMBL/GenBank/DDBJ whole genome shotgun (WGS) entry which is preliminary data.</text>
</comment>
<dbReference type="OrthoDB" id="5855668at2759"/>
<feature type="domain" description="C2" evidence="4">
    <location>
        <begin position="33"/>
        <end position="173"/>
    </location>
</feature>
<dbReference type="OMA" id="KEQATMQ"/>
<dbReference type="GO" id="GO:0005544">
    <property type="term" value="F:calcium-dependent phospholipid binding"/>
    <property type="evidence" value="ECO:0007669"/>
    <property type="project" value="InterPro"/>
</dbReference>
<dbReference type="InterPro" id="IPR035892">
    <property type="entry name" value="C2_domain_sf"/>
</dbReference>
<keyword evidence="3" id="KW-0732">Signal</keyword>
<reference evidence="5 6" key="1">
    <citation type="journal article" date="2018" name="Cell">
        <title>The Chara Genome: Secondary Complexity and Implications for Plant Terrestrialization.</title>
        <authorList>
            <person name="Nishiyama T."/>
            <person name="Sakayama H."/>
            <person name="Vries J.D."/>
            <person name="Buschmann H."/>
            <person name="Saint-Marcoux D."/>
            <person name="Ullrich K.K."/>
            <person name="Haas F.B."/>
            <person name="Vanderstraeten L."/>
            <person name="Becker D."/>
            <person name="Lang D."/>
            <person name="Vosolsobe S."/>
            <person name="Rombauts S."/>
            <person name="Wilhelmsson P.K.I."/>
            <person name="Janitza P."/>
            <person name="Kern R."/>
            <person name="Heyl A."/>
            <person name="Rumpler F."/>
            <person name="Villalobos L.I.A.C."/>
            <person name="Clay J.M."/>
            <person name="Skokan R."/>
            <person name="Toyoda A."/>
            <person name="Suzuki Y."/>
            <person name="Kagoshima H."/>
            <person name="Schijlen E."/>
            <person name="Tajeshwar N."/>
            <person name="Catarino B."/>
            <person name="Hetherington A.J."/>
            <person name="Saltykova A."/>
            <person name="Bonnot C."/>
            <person name="Breuninger H."/>
            <person name="Symeonidi A."/>
            <person name="Radhakrishnan G.V."/>
            <person name="Van Nieuwerburgh F."/>
            <person name="Deforce D."/>
            <person name="Chang C."/>
            <person name="Karol K.G."/>
            <person name="Hedrich R."/>
            <person name="Ulvskov P."/>
            <person name="Glockner G."/>
            <person name="Delwiche C.F."/>
            <person name="Petrasek J."/>
            <person name="Van de Peer Y."/>
            <person name="Friml J."/>
            <person name="Beilby M."/>
            <person name="Dolan L."/>
            <person name="Kohara Y."/>
            <person name="Sugano S."/>
            <person name="Fujiyama A."/>
            <person name="Delaux P.-M."/>
            <person name="Quint M."/>
            <person name="TheiBen G."/>
            <person name="Hagemann M."/>
            <person name="Harholt J."/>
            <person name="Dunand C."/>
            <person name="Zachgo S."/>
            <person name="Langdale J."/>
            <person name="Maumus F."/>
            <person name="Straeten D.V.D."/>
            <person name="Gould S.B."/>
            <person name="Rensing S.A."/>
        </authorList>
    </citation>
    <scope>NUCLEOTIDE SEQUENCE [LARGE SCALE GENOMIC DNA]</scope>
    <source>
        <strain evidence="5 6">S276</strain>
    </source>
</reference>
<dbReference type="CDD" id="cd04048">
    <property type="entry name" value="C2A_Copine"/>
    <property type="match status" value="1"/>
</dbReference>
<accession>A0A388LR89</accession>
<feature type="chain" id="PRO_5017295930" description="C2 domain-containing protein" evidence="3">
    <location>
        <begin position="16"/>
        <end position="619"/>
    </location>
</feature>
<dbReference type="GO" id="GO:0071277">
    <property type="term" value="P:cellular response to calcium ion"/>
    <property type="evidence" value="ECO:0007669"/>
    <property type="project" value="TreeGrafter"/>
</dbReference>
<dbReference type="PANTHER" id="PTHR10857">
    <property type="entry name" value="COPINE"/>
    <property type="match status" value="1"/>
</dbReference>
<dbReference type="Gramene" id="GBG84779">
    <property type="protein sequence ID" value="GBG84779"/>
    <property type="gene ID" value="CBR_g39156"/>
</dbReference>
<dbReference type="AlphaFoldDB" id="A0A388LR89"/>
<dbReference type="STRING" id="69332.A0A388LR89"/>
<dbReference type="SUPFAM" id="SSF49562">
    <property type="entry name" value="C2 domain (Calcium/lipid-binding domain, CaLB)"/>
    <property type="match status" value="1"/>
</dbReference>
<feature type="region of interest" description="Disordered" evidence="2">
    <location>
        <begin position="174"/>
        <end position="200"/>
    </location>
</feature>
<dbReference type="SMART" id="SM00327">
    <property type="entry name" value="VWA"/>
    <property type="match status" value="1"/>
</dbReference>
<gene>
    <name evidence="5" type="ORF">CBR_g39156</name>
</gene>
<evidence type="ECO:0000256" key="1">
    <source>
        <dbReference type="ARBA" id="ARBA00009048"/>
    </source>
</evidence>